<dbReference type="Pfam" id="PF11011">
    <property type="entry name" value="DUF2849"/>
    <property type="match status" value="1"/>
</dbReference>
<comment type="caution">
    <text evidence="1">The sequence shown here is derived from an EMBL/GenBank/DDBJ whole genome shotgun (WGS) entry which is preliminary data.</text>
</comment>
<evidence type="ECO:0000313" key="1">
    <source>
        <dbReference type="EMBL" id="MCZ4281918.1"/>
    </source>
</evidence>
<reference evidence="1" key="1">
    <citation type="submission" date="2022-12" db="EMBL/GenBank/DDBJ databases">
        <title>Bacterial isolates from different developmental stages of Nematostella vectensis.</title>
        <authorList>
            <person name="Fraune S."/>
        </authorList>
    </citation>
    <scope>NUCLEOTIDE SEQUENCE</scope>
    <source>
        <strain evidence="1">G21630-S1</strain>
    </source>
</reference>
<sequence length="97" mass="10452">MALQIITANRLLDGEVVYFGENAEWIENVSGAMTVEDADGEASLLAAAKTAEASQKIVGAYLMKVKRDASGIHTLSVKEEIRAKGPTVRYDLGKQAR</sequence>
<organism evidence="1 2">
    <name type="scientific">Kiloniella laminariae</name>
    <dbReference type="NCBI Taxonomy" id="454162"/>
    <lineage>
        <taxon>Bacteria</taxon>
        <taxon>Pseudomonadati</taxon>
        <taxon>Pseudomonadota</taxon>
        <taxon>Alphaproteobacteria</taxon>
        <taxon>Rhodospirillales</taxon>
        <taxon>Kiloniellaceae</taxon>
        <taxon>Kiloniella</taxon>
    </lineage>
</organism>
<dbReference type="Proteomes" id="UP001069802">
    <property type="component" value="Unassembled WGS sequence"/>
</dbReference>
<proteinExistence type="predicted"/>
<dbReference type="InterPro" id="IPR021270">
    <property type="entry name" value="DUF2849"/>
</dbReference>
<keyword evidence="2" id="KW-1185">Reference proteome</keyword>
<evidence type="ECO:0000313" key="2">
    <source>
        <dbReference type="Proteomes" id="UP001069802"/>
    </source>
</evidence>
<dbReference type="RefSeq" id="WP_269424083.1">
    <property type="nucleotide sequence ID" value="NZ_JAPWGY010000005.1"/>
</dbReference>
<dbReference type="EMBL" id="JAPWGY010000005">
    <property type="protein sequence ID" value="MCZ4281918.1"/>
    <property type="molecule type" value="Genomic_DNA"/>
</dbReference>
<name>A0ABT4LLD4_9PROT</name>
<protein>
    <submittedName>
        <fullName evidence="1">DUF2849 domain-containing protein</fullName>
    </submittedName>
</protein>
<gene>
    <name evidence="1" type="ORF">O4H49_14095</name>
</gene>
<accession>A0ABT4LLD4</accession>